<dbReference type="EMBL" id="FVGW01000004">
    <property type="protein sequence ID" value="SKM03728.1"/>
    <property type="molecule type" value="Genomic_DNA"/>
</dbReference>
<sequence>MRPADIAWSALLGVIIAYEIAAPVNELLSEGWDRYLVSRPVIARVVPIMLALHLINALPRSVDPITRFCDVLRRVGGFLNVRRDIA</sequence>
<dbReference type="Proteomes" id="UP000190074">
    <property type="component" value="Unassembled WGS sequence"/>
</dbReference>
<evidence type="ECO:0000313" key="1">
    <source>
        <dbReference type="EMBL" id="SKM03728.1"/>
    </source>
</evidence>
<dbReference type="AlphaFoldDB" id="A0A1T8M9P4"/>
<accession>A0A1T8M9P4</accession>
<dbReference type="InterPro" id="IPR055850">
    <property type="entry name" value="DUF7427"/>
</dbReference>
<protein>
    <submittedName>
        <fullName evidence="1">Uncharacterized protein</fullName>
    </submittedName>
</protein>
<dbReference type="Pfam" id="PF24202">
    <property type="entry name" value="DUF7427"/>
    <property type="match status" value="1"/>
</dbReference>
<evidence type="ECO:0000313" key="2">
    <source>
        <dbReference type="Proteomes" id="UP000190074"/>
    </source>
</evidence>
<name>A0A1T8M9P4_9MYCO</name>
<proteinExistence type="predicted"/>
<organism evidence="1 2">
    <name type="scientific">Mycobacteroides abscessus subsp. massiliense</name>
    <dbReference type="NCBI Taxonomy" id="1962118"/>
    <lineage>
        <taxon>Bacteria</taxon>
        <taxon>Bacillati</taxon>
        <taxon>Actinomycetota</taxon>
        <taxon>Actinomycetes</taxon>
        <taxon>Mycobacteriales</taxon>
        <taxon>Mycobacteriaceae</taxon>
        <taxon>Mycobacteroides</taxon>
        <taxon>Mycobacteroides abscessus</taxon>
    </lineage>
</organism>
<reference evidence="1 2" key="1">
    <citation type="submission" date="2016-11" db="EMBL/GenBank/DDBJ databases">
        <authorList>
            <consortium name="Pathogen Informatics"/>
        </authorList>
    </citation>
    <scope>NUCLEOTIDE SEQUENCE [LARGE SCALE GENOMIC DNA]</scope>
    <source>
        <strain evidence="1 2">911</strain>
    </source>
</reference>
<gene>
    <name evidence="1" type="ORF">SAMEA2259716_02369</name>
</gene>